<dbReference type="Proteomes" id="UP000320359">
    <property type="component" value="Unassembled WGS sequence"/>
</dbReference>
<accession>A0A552X226</accession>
<dbReference type="SUPFAM" id="SSF82171">
    <property type="entry name" value="DPP6 N-terminal domain-like"/>
    <property type="match status" value="1"/>
</dbReference>
<keyword evidence="7" id="KW-1185">Reference proteome</keyword>
<evidence type="ECO:0000259" key="4">
    <source>
        <dbReference type="Pfam" id="PF00326"/>
    </source>
</evidence>
<evidence type="ECO:0000313" key="6">
    <source>
        <dbReference type="EMBL" id="TRW48939.1"/>
    </source>
</evidence>
<keyword evidence="3" id="KW-0732">Signal</keyword>
<dbReference type="InterPro" id="IPR011042">
    <property type="entry name" value="6-blade_b-propeller_TolB-like"/>
</dbReference>
<evidence type="ECO:0000259" key="5">
    <source>
        <dbReference type="Pfam" id="PF00930"/>
    </source>
</evidence>
<comment type="caution">
    <text evidence="6">The sequence shown here is derived from an EMBL/GenBank/DDBJ whole genome shotgun (WGS) entry which is preliminary data.</text>
</comment>
<dbReference type="InterPro" id="IPR029058">
    <property type="entry name" value="AB_hydrolase_fold"/>
</dbReference>
<feature type="domain" description="Peptidase S9 prolyl oligopeptidase catalytic" evidence="4">
    <location>
        <begin position="473"/>
        <end position="682"/>
    </location>
</feature>
<organism evidence="6 7">
    <name type="scientific">Aliidiomarina halalkaliphila</name>
    <dbReference type="NCBI Taxonomy" id="2593535"/>
    <lineage>
        <taxon>Bacteria</taxon>
        <taxon>Pseudomonadati</taxon>
        <taxon>Pseudomonadota</taxon>
        <taxon>Gammaproteobacteria</taxon>
        <taxon>Alteromonadales</taxon>
        <taxon>Idiomarinaceae</taxon>
        <taxon>Aliidiomarina</taxon>
    </lineage>
</organism>
<dbReference type="OrthoDB" id="9812921at2"/>
<dbReference type="InterPro" id="IPR001375">
    <property type="entry name" value="Peptidase_S9_cat"/>
</dbReference>
<gene>
    <name evidence="6" type="ORF">FM042_08125</name>
</gene>
<dbReference type="Gene3D" id="3.40.50.1820">
    <property type="entry name" value="alpha/beta hydrolase"/>
    <property type="match status" value="1"/>
</dbReference>
<dbReference type="Pfam" id="PF00930">
    <property type="entry name" value="DPPIV_N"/>
    <property type="match status" value="1"/>
</dbReference>
<evidence type="ECO:0000256" key="2">
    <source>
        <dbReference type="ARBA" id="ARBA00022825"/>
    </source>
</evidence>
<name>A0A552X226_9GAMM</name>
<dbReference type="GO" id="GO:0004252">
    <property type="term" value="F:serine-type endopeptidase activity"/>
    <property type="evidence" value="ECO:0007669"/>
    <property type="project" value="TreeGrafter"/>
</dbReference>
<proteinExistence type="predicted"/>
<dbReference type="PANTHER" id="PTHR42776">
    <property type="entry name" value="SERINE PEPTIDASE S9 FAMILY MEMBER"/>
    <property type="match status" value="1"/>
</dbReference>
<dbReference type="Gene3D" id="2.120.10.30">
    <property type="entry name" value="TolB, C-terminal domain"/>
    <property type="match status" value="2"/>
</dbReference>
<feature type="signal peptide" evidence="3">
    <location>
        <begin position="1"/>
        <end position="24"/>
    </location>
</feature>
<reference evidence="6 7" key="1">
    <citation type="submission" date="2019-07" db="EMBL/GenBank/DDBJ databases">
        <authorList>
            <person name="Yang M."/>
            <person name="Zhao D."/>
            <person name="Xiang H."/>
        </authorList>
    </citation>
    <scope>NUCLEOTIDE SEQUENCE [LARGE SCALE GENOMIC DNA]</scope>
    <source>
        <strain evidence="6 7">IM1326</strain>
    </source>
</reference>
<dbReference type="Pfam" id="PF07676">
    <property type="entry name" value="PD40"/>
    <property type="match status" value="2"/>
</dbReference>
<dbReference type="EMBL" id="VJWL01000002">
    <property type="protein sequence ID" value="TRW48939.1"/>
    <property type="molecule type" value="Genomic_DNA"/>
</dbReference>
<dbReference type="InterPro" id="IPR011659">
    <property type="entry name" value="WD40"/>
</dbReference>
<feature type="chain" id="PRO_5021954129" evidence="3">
    <location>
        <begin position="25"/>
        <end position="687"/>
    </location>
</feature>
<dbReference type="AlphaFoldDB" id="A0A552X226"/>
<evidence type="ECO:0000256" key="3">
    <source>
        <dbReference type="SAM" id="SignalP"/>
    </source>
</evidence>
<keyword evidence="1" id="KW-0378">Hydrolase</keyword>
<keyword evidence="2" id="KW-0645">Protease</keyword>
<dbReference type="GO" id="GO:0006508">
    <property type="term" value="P:proteolysis"/>
    <property type="evidence" value="ECO:0007669"/>
    <property type="project" value="InterPro"/>
</dbReference>
<evidence type="ECO:0000256" key="1">
    <source>
        <dbReference type="ARBA" id="ARBA00022801"/>
    </source>
</evidence>
<sequence length="687" mass="77408">MNSRIGLGLVIALLLSMLSFSVDANTDRHFSAEDIFALEYANDVQVSPDGKRVIYVRHSNDIMTDSTRRSLWMIDLSTGEHIPLFSDEYSYSSPRWAPDNNRVAFVSNRSGSQQVHVHWIDEHTSARVTDVRRGVSNVTWSPNGQWLAFSMEVPAGATEFVRSVHRPNRPDGAQWADTPVVIERAYYQQDGRGILESAYRHLFIVPAGGGSERQLTSGDYNHGGELAWTPDSENIVFSANRRDDWEFQTLEANLYQVNIDSKELTALTDQPGRQYHPVFSPDGRYLAFLHGHNERVGYRNAKLQVMDWRNKQVTELLSDLDRSVESPDWLNNNTLVFQYADRGKLKLARISVRGGRHTDLLDSVGTGSNGRPYLGGMFSSSQNGVVAFTHGTAYRMGEVGVWQGNNHRVLTKLSDTLLSQRDLGEVHEFTYRSSHDEQEIHGWYITPPNFDPDKQYPLLIEIHGGPHLAYGPYFAAELQRYAAEGYIVFYNNYRGSTSYGEDFALLLQYNYSSPYDFADHMSGIDALIDKGFVDANNLFITGGSAGGIATAYAIGLTDRFNAAVATNPVVNWVSKVLTADSYLSQIPNQFPGLPWEAHEHYWQRSPLSLMDNVTTPTLIFTGEEDRRTPISDTEQLYQALQLVNVESAMVRVPGAFHGVSSRPSRMIAKVEYALAWFKRYHKDADEQ</sequence>
<dbReference type="InterPro" id="IPR002469">
    <property type="entry name" value="Peptidase_S9B_N"/>
</dbReference>
<dbReference type="PANTHER" id="PTHR42776:SF27">
    <property type="entry name" value="DIPEPTIDYL PEPTIDASE FAMILY MEMBER 6"/>
    <property type="match status" value="1"/>
</dbReference>
<protein>
    <submittedName>
        <fullName evidence="6">S9 family peptidase</fullName>
    </submittedName>
</protein>
<dbReference type="RefSeq" id="WP_143235924.1">
    <property type="nucleotide sequence ID" value="NZ_VJWL01000002.1"/>
</dbReference>
<dbReference type="Pfam" id="PF00326">
    <property type="entry name" value="Peptidase_S9"/>
    <property type="match status" value="1"/>
</dbReference>
<feature type="domain" description="Dipeptidylpeptidase IV N-terminal" evidence="5">
    <location>
        <begin position="197"/>
        <end position="286"/>
    </location>
</feature>
<evidence type="ECO:0000313" key="7">
    <source>
        <dbReference type="Proteomes" id="UP000320359"/>
    </source>
</evidence>
<keyword evidence="2" id="KW-0720">Serine protease</keyword>
<dbReference type="SUPFAM" id="SSF53474">
    <property type="entry name" value="alpha/beta-Hydrolases"/>
    <property type="match status" value="1"/>
</dbReference>